<dbReference type="InterPro" id="IPR001789">
    <property type="entry name" value="Sig_transdc_resp-reg_receiver"/>
</dbReference>
<sequence>MSPNPRSIIILIADDDAEDRMLVKEALEESRLNNHIQFVENGEELLDYLNNKGRFADKEQYPTPGLILLDLNMPKKDGREALKEIKQQEHLRMIPVVVLTTSKAEEDILRTYDLGVSSFITKPVTFSSLVDVMKTLSKYWFEIVELPKS</sequence>
<feature type="modified residue" description="4-aspartylphosphate" evidence="1">
    <location>
        <position position="70"/>
    </location>
</feature>
<dbReference type="SMART" id="SM00448">
    <property type="entry name" value="REC"/>
    <property type="match status" value="1"/>
</dbReference>
<dbReference type="Pfam" id="PF00072">
    <property type="entry name" value="Response_reg"/>
    <property type="match status" value="1"/>
</dbReference>
<dbReference type="InterPro" id="IPR052893">
    <property type="entry name" value="TCS_response_regulator"/>
</dbReference>
<evidence type="ECO:0000259" key="2">
    <source>
        <dbReference type="PROSITE" id="PS50110"/>
    </source>
</evidence>
<accession>A0A6B3LLA0</accession>
<dbReference type="PROSITE" id="PS50110">
    <property type="entry name" value="RESPONSE_REGULATORY"/>
    <property type="match status" value="1"/>
</dbReference>
<comment type="caution">
    <text evidence="3">The sequence shown here is derived from an EMBL/GenBank/DDBJ whole genome shotgun (WGS) entry which is preliminary data.</text>
</comment>
<name>A0A6B3LLA0_9BACT</name>
<evidence type="ECO:0000313" key="3">
    <source>
        <dbReference type="EMBL" id="NEM97569.1"/>
    </source>
</evidence>
<dbReference type="EMBL" id="JAAGWD010000003">
    <property type="protein sequence ID" value="NEM97569.1"/>
    <property type="molecule type" value="Genomic_DNA"/>
</dbReference>
<dbReference type="Gene3D" id="3.40.50.2300">
    <property type="match status" value="1"/>
</dbReference>
<dbReference type="AlphaFoldDB" id="A0A6B3LLA0"/>
<dbReference type="SUPFAM" id="SSF52172">
    <property type="entry name" value="CheY-like"/>
    <property type="match status" value="1"/>
</dbReference>
<reference evidence="3 4" key="1">
    <citation type="submission" date="2020-02" db="EMBL/GenBank/DDBJ databases">
        <authorList>
            <person name="Kim M.K."/>
        </authorList>
    </citation>
    <scope>NUCLEOTIDE SEQUENCE [LARGE SCALE GENOMIC DNA]</scope>
    <source>
        <strain evidence="3 4">BT327</strain>
    </source>
</reference>
<proteinExistence type="predicted"/>
<dbReference type="CDD" id="cd17557">
    <property type="entry name" value="REC_Rcp-like"/>
    <property type="match status" value="1"/>
</dbReference>
<dbReference type="PANTHER" id="PTHR44520">
    <property type="entry name" value="RESPONSE REGULATOR RCP1-RELATED"/>
    <property type="match status" value="1"/>
</dbReference>
<dbReference type="InterPro" id="IPR011006">
    <property type="entry name" value="CheY-like_superfamily"/>
</dbReference>
<organism evidence="3 4">
    <name type="scientific">Pontibacter burrus</name>
    <dbReference type="NCBI Taxonomy" id="2704466"/>
    <lineage>
        <taxon>Bacteria</taxon>
        <taxon>Pseudomonadati</taxon>
        <taxon>Bacteroidota</taxon>
        <taxon>Cytophagia</taxon>
        <taxon>Cytophagales</taxon>
        <taxon>Hymenobacteraceae</taxon>
        <taxon>Pontibacter</taxon>
    </lineage>
</organism>
<dbReference type="RefSeq" id="WP_163914081.1">
    <property type="nucleotide sequence ID" value="NZ_JAAGWD010000003.1"/>
</dbReference>
<dbReference type="PANTHER" id="PTHR44520:SF2">
    <property type="entry name" value="RESPONSE REGULATOR RCP1"/>
    <property type="match status" value="1"/>
</dbReference>
<dbReference type="Proteomes" id="UP000474777">
    <property type="component" value="Unassembled WGS sequence"/>
</dbReference>
<dbReference type="GO" id="GO:0000160">
    <property type="term" value="P:phosphorelay signal transduction system"/>
    <property type="evidence" value="ECO:0007669"/>
    <property type="project" value="InterPro"/>
</dbReference>
<protein>
    <submittedName>
        <fullName evidence="3">Response regulator</fullName>
    </submittedName>
</protein>
<keyword evidence="1" id="KW-0597">Phosphoprotein</keyword>
<feature type="domain" description="Response regulatory" evidence="2">
    <location>
        <begin position="9"/>
        <end position="137"/>
    </location>
</feature>
<evidence type="ECO:0000313" key="4">
    <source>
        <dbReference type="Proteomes" id="UP000474777"/>
    </source>
</evidence>
<gene>
    <name evidence="3" type="ORF">GXP69_07675</name>
</gene>
<keyword evidence="4" id="KW-1185">Reference proteome</keyword>
<evidence type="ECO:0000256" key="1">
    <source>
        <dbReference type="PROSITE-ProRule" id="PRU00169"/>
    </source>
</evidence>